<dbReference type="GO" id="GO:0016020">
    <property type="term" value="C:membrane"/>
    <property type="evidence" value="ECO:0007669"/>
    <property type="project" value="UniProtKB-SubCell"/>
</dbReference>
<reference evidence="8" key="1">
    <citation type="submission" date="2009-05" db="EMBL/GenBank/DDBJ databases">
        <title>The genome sequence of Ajellomyces capsulatus strain H143.</title>
        <authorList>
            <person name="Champion M."/>
            <person name="Cuomo C.A."/>
            <person name="Ma L.-J."/>
            <person name="Henn M.R."/>
            <person name="Sil A."/>
            <person name="Goldman B."/>
            <person name="Young S.K."/>
            <person name="Kodira C.D."/>
            <person name="Zeng Q."/>
            <person name="Koehrsen M."/>
            <person name="Alvarado L."/>
            <person name="Berlin A.M."/>
            <person name="Borenstein D."/>
            <person name="Chen Z."/>
            <person name="Engels R."/>
            <person name="Freedman E."/>
            <person name="Gellesch M."/>
            <person name="Goldberg J."/>
            <person name="Griggs A."/>
            <person name="Gujja S."/>
            <person name="Heiman D.I."/>
            <person name="Hepburn T.A."/>
            <person name="Howarth C."/>
            <person name="Jen D."/>
            <person name="Larson L."/>
            <person name="Lewis B."/>
            <person name="Mehta T."/>
            <person name="Park D."/>
            <person name="Pearson M."/>
            <person name="Roberts A."/>
            <person name="Saif S."/>
            <person name="Shea T.D."/>
            <person name="Shenoy N."/>
            <person name="Sisk P."/>
            <person name="Stolte C."/>
            <person name="Sykes S."/>
            <person name="Walk T."/>
            <person name="White J."/>
            <person name="Yandava C."/>
            <person name="Klein B."/>
            <person name="McEwen J.G."/>
            <person name="Puccia R."/>
            <person name="Goldman G.H."/>
            <person name="Felipe M.S."/>
            <person name="Nino-Vega G."/>
            <person name="San-Blas G."/>
            <person name="Taylor J.W."/>
            <person name="Mendoza L."/>
            <person name="Galagan J.E."/>
            <person name="Nusbaum C."/>
            <person name="Birren B.W."/>
        </authorList>
    </citation>
    <scope>NUCLEOTIDE SEQUENCE [LARGE SCALE GENOMIC DNA]</scope>
    <source>
        <strain evidence="8">H143</strain>
    </source>
</reference>
<dbReference type="GO" id="GO:0005506">
    <property type="term" value="F:iron ion binding"/>
    <property type="evidence" value="ECO:0007669"/>
    <property type="project" value="InterPro"/>
</dbReference>
<dbReference type="InterPro" id="IPR050307">
    <property type="entry name" value="Sterol_Desaturase_Related"/>
</dbReference>
<keyword evidence="2 5" id="KW-0812">Transmembrane</keyword>
<dbReference type="HOGENOM" id="CLU_047036_4_0_1"/>
<comment type="subcellular location">
    <subcellularLocation>
        <location evidence="1">Membrane</location>
    </subcellularLocation>
</comment>
<keyword evidence="3 5" id="KW-1133">Transmembrane helix</keyword>
<proteinExistence type="predicted"/>
<dbReference type="PANTHER" id="PTHR11863">
    <property type="entry name" value="STEROL DESATURASE"/>
    <property type="match status" value="1"/>
</dbReference>
<accession>C6HIF0</accession>
<gene>
    <name evidence="7" type="ORF">HCDG_05834</name>
</gene>
<name>C6HIF0_AJECH</name>
<evidence type="ECO:0000313" key="7">
    <source>
        <dbReference type="EMBL" id="EER39612.1"/>
    </source>
</evidence>
<feature type="transmembrane region" description="Helical" evidence="5">
    <location>
        <begin position="102"/>
        <end position="123"/>
    </location>
</feature>
<evidence type="ECO:0000256" key="5">
    <source>
        <dbReference type="SAM" id="Phobius"/>
    </source>
</evidence>
<evidence type="ECO:0000256" key="3">
    <source>
        <dbReference type="ARBA" id="ARBA00022989"/>
    </source>
</evidence>
<dbReference type="EMBL" id="GG692428">
    <property type="protein sequence ID" value="EER39612.1"/>
    <property type="molecule type" value="Genomic_DNA"/>
</dbReference>
<evidence type="ECO:0000256" key="2">
    <source>
        <dbReference type="ARBA" id="ARBA00022692"/>
    </source>
</evidence>
<dbReference type="AlphaFoldDB" id="C6HIF0"/>
<evidence type="ECO:0000313" key="8">
    <source>
        <dbReference type="Proteomes" id="UP000002624"/>
    </source>
</evidence>
<evidence type="ECO:0000259" key="6">
    <source>
        <dbReference type="Pfam" id="PF04116"/>
    </source>
</evidence>
<feature type="domain" description="Fatty acid hydroxylase" evidence="6">
    <location>
        <begin position="154"/>
        <end position="286"/>
    </location>
</feature>
<protein>
    <submittedName>
        <fullName evidence="7">Sterol desaturase</fullName>
    </submittedName>
</protein>
<feature type="transmembrane region" description="Helical" evidence="5">
    <location>
        <begin position="58"/>
        <end position="81"/>
    </location>
</feature>
<dbReference type="InterPro" id="IPR006694">
    <property type="entry name" value="Fatty_acid_hydroxylase"/>
</dbReference>
<dbReference type="Pfam" id="PF04116">
    <property type="entry name" value="FA_hydroxylase"/>
    <property type="match status" value="1"/>
</dbReference>
<dbReference type="Proteomes" id="UP000002624">
    <property type="component" value="Unassembled WGS sequence"/>
</dbReference>
<dbReference type="OMA" id="MTWSTLV"/>
<feature type="transmembrane region" description="Helical" evidence="5">
    <location>
        <begin position="12"/>
        <end position="38"/>
    </location>
</feature>
<dbReference type="GO" id="GO:0016491">
    <property type="term" value="F:oxidoreductase activity"/>
    <property type="evidence" value="ECO:0007669"/>
    <property type="project" value="InterPro"/>
</dbReference>
<dbReference type="GO" id="GO:0008610">
    <property type="term" value="P:lipid biosynthetic process"/>
    <property type="evidence" value="ECO:0007669"/>
    <property type="project" value="InterPro"/>
</dbReference>
<evidence type="ECO:0000256" key="4">
    <source>
        <dbReference type="ARBA" id="ARBA00023136"/>
    </source>
</evidence>
<organism evidence="7 8">
    <name type="scientific">Ajellomyces capsulatus (strain H143)</name>
    <name type="common">Darling's disease fungus</name>
    <name type="synonym">Histoplasma capsulatum</name>
    <dbReference type="NCBI Taxonomy" id="544712"/>
    <lineage>
        <taxon>Eukaryota</taxon>
        <taxon>Fungi</taxon>
        <taxon>Dikarya</taxon>
        <taxon>Ascomycota</taxon>
        <taxon>Pezizomycotina</taxon>
        <taxon>Eurotiomycetes</taxon>
        <taxon>Eurotiomycetidae</taxon>
        <taxon>Onygenales</taxon>
        <taxon>Ajellomycetaceae</taxon>
        <taxon>Histoplasma</taxon>
    </lineage>
</organism>
<evidence type="ECO:0000256" key="1">
    <source>
        <dbReference type="ARBA" id="ARBA00004370"/>
    </source>
</evidence>
<dbReference type="STRING" id="544712.C6HIF0"/>
<sequence length="337" mass="37699">MLDLLLSIPMISYLLIPAMSSYPTSLNIIFFYITWITLVMSSPPLKVEIVGTLAIRVLLYLVPSVLFFLFDVLLPSAAVVIKAQGAAGLPVNKKGKRCWKRALKVVAWAVFNLLLGILLQGLVEVVLTKVLRMKSSIRVVARLPLPWDVVKDLMLGFAGREVLQYVIHRFLLHSPIAYVAKCHDEWYHSLRSPYPLTAHYDHPLAYLLSRFIPTFLPAAACRFHLLTYLIFVALISLEETFSHSGYRVMPTSFFIGGMARRADLHLLSKGCGNYGSWGVMDWICGTTVGHSQYAPEGEDAEHEIDIDAVLDAAVEEPRRQIIDWAMGLRAARGGFAL</sequence>
<dbReference type="OrthoDB" id="408954at2759"/>
<keyword evidence="4 5" id="KW-0472">Membrane</keyword>
<dbReference type="VEuPathDB" id="FungiDB:HCDG_05834"/>
<dbReference type="eggNOG" id="ENOG502RYAA">
    <property type="taxonomic scope" value="Eukaryota"/>
</dbReference>